<evidence type="ECO:0000259" key="4">
    <source>
        <dbReference type="Pfam" id="PF00849"/>
    </source>
</evidence>
<proteinExistence type="inferred from homology"/>
<dbReference type="EMBL" id="CACSII010000017">
    <property type="protein sequence ID" value="CAA0113544.1"/>
    <property type="molecule type" value="Genomic_DNA"/>
</dbReference>
<evidence type="ECO:0000313" key="6">
    <source>
        <dbReference type="Proteomes" id="UP000434580"/>
    </source>
</evidence>
<dbReference type="EC" id="5.4.99.28" evidence="5"/>
<dbReference type="InterPro" id="IPR050188">
    <property type="entry name" value="RluA_PseudoU_synthase"/>
</dbReference>
<evidence type="ECO:0000313" key="5">
    <source>
        <dbReference type="EMBL" id="CAA0113544.1"/>
    </source>
</evidence>
<protein>
    <submittedName>
        <fullName evidence="5">Ribosomal large subunit pseudouridine synthase A</fullName>
        <ecNumber evidence="5">5.4.99.28</ecNumber>
    </submittedName>
</protein>
<dbReference type="PANTHER" id="PTHR21600">
    <property type="entry name" value="MITOCHONDRIAL RNA PSEUDOURIDINE SYNTHASE"/>
    <property type="match status" value="1"/>
</dbReference>
<comment type="similarity">
    <text evidence="1">Belongs to the pseudouridine synthase RluA family.</text>
</comment>
<sequence>MQPQPFPYIVPKCEQAITTLYEDDDILVINKPEFLLSQPGKHPDNHDSVLSRLQPNHPNVALIHRLDLDTSGIMVVPLHKTACAHIARQFQLRQIHKTYTAVLWGLLEHDQGTLDYPIAKDWQHPPLQKICYETGKSSITKYRVLSRNKQENSTRVALDLLTGRTHQLRIHTRTFGHPIIGCDLYATDEAFHMSPRLMLHATELGFRHPATEEPMEFLSPVPF</sequence>
<keyword evidence="2" id="KW-0819">tRNA processing</keyword>
<gene>
    <name evidence="5" type="primary">rluA_3</name>
    <name evidence="5" type="ORF">DPBNPPHM_01685</name>
</gene>
<dbReference type="GO" id="GO:0000455">
    <property type="term" value="P:enzyme-directed rRNA pseudouridine synthesis"/>
    <property type="evidence" value="ECO:0007669"/>
    <property type="project" value="TreeGrafter"/>
</dbReference>
<reference evidence="5 6" key="1">
    <citation type="submission" date="2019-11" db="EMBL/GenBank/DDBJ databases">
        <authorList>
            <person name="Holert J."/>
        </authorList>
    </citation>
    <scope>NUCLEOTIDE SEQUENCE [LARGE SCALE GENOMIC DNA]</scope>
    <source>
        <strain evidence="5">BC5_2</strain>
    </source>
</reference>
<dbReference type="OrthoDB" id="9807829at2"/>
<dbReference type="GO" id="GO:0160151">
    <property type="term" value="F:tRNA pseudouridine(32) synthase activity"/>
    <property type="evidence" value="ECO:0007669"/>
    <property type="project" value="UniProtKB-EC"/>
</dbReference>
<feature type="domain" description="Pseudouridine synthase RsuA/RluA-like" evidence="4">
    <location>
        <begin position="25"/>
        <end position="172"/>
    </location>
</feature>
<evidence type="ECO:0000256" key="2">
    <source>
        <dbReference type="ARBA" id="ARBA00022694"/>
    </source>
</evidence>
<dbReference type="PANTHER" id="PTHR21600:SF91">
    <property type="entry name" value="DUAL-SPECIFICITY RNA PSEUDOURIDINE SYNTHASE RLUA"/>
    <property type="match status" value="1"/>
</dbReference>
<dbReference type="CDD" id="cd02869">
    <property type="entry name" value="PseudoU_synth_RluA_like"/>
    <property type="match status" value="1"/>
</dbReference>
<name>A0A5S9QAH0_9GAMM</name>
<dbReference type="GO" id="GO:0003723">
    <property type="term" value="F:RNA binding"/>
    <property type="evidence" value="ECO:0007669"/>
    <property type="project" value="InterPro"/>
</dbReference>
<dbReference type="Proteomes" id="UP000434580">
    <property type="component" value="Unassembled WGS sequence"/>
</dbReference>
<dbReference type="InterPro" id="IPR020103">
    <property type="entry name" value="PsdUridine_synth_cat_dom_sf"/>
</dbReference>
<evidence type="ECO:0000256" key="1">
    <source>
        <dbReference type="ARBA" id="ARBA00010876"/>
    </source>
</evidence>
<dbReference type="Gene3D" id="3.30.2350.10">
    <property type="entry name" value="Pseudouridine synthase"/>
    <property type="match status" value="1"/>
</dbReference>
<accession>A0A5S9QAH0</accession>
<organism evidence="5 6">
    <name type="scientific">BD1-7 clade bacterium</name>
    <dbReference type="NCBI Taxonomy" id="2029982"/>
    <lineage>
        <taxon>Bacteria</taxon>
        <taxon>Pseudomonadati</taxon>
        <taxon>Pseudomonadota</taxon>
        <taxon>Gammaproteobacteria</taxon>
        <taxon>Cellvibrionales</taxon>
        <taxon>Spongiibacteraceae</taxon>
        <taxon>BD1-7 clade</taxon>
    </lineage>
</organism>
<dbReference type="SUPFAM" id="SSF55120">
    <property type="entry name" value="Pseudouridine synthase"/>
    <property type="match status" value="1"/>
</dbReference>
<evidence type="ECO:0000256" key="3">
    <source>
        <dbReference type="ARBA" id="ARBA00023235"/>
    </source>
</evidence>
<keyword evidence="3 5" id="KW-0413">Isomerase</keyword>
<dbReference type="GO" id="GO:0008033">
    <property type="term" value="P:tRNA processing"/>
    <property type="evidence" value="ECO:0007669"/>
    <property type="project" value="UniProtKB-KW"/>
</dbReference>
<dbReference type="Pfam" id="PF00849">
    <property type="entry name" value="PseudoU_synth_2"/>
    <property type="match status" value="1"/>
</dbReference>
<dbReference type="AlphaFoldDB" id="A0A5S9QAH0"/>
<dbReference type="InterPro" id="IPR006145">
    <property type="entry name" value="PsdUridine_synth_RsuA/RluA"/>
</dbReference>